<evidence type="ECO:0000313" key="3">
    <source>
        <dbReference type="Proteomes" id="UP001153678"/>
    </source>
</evidence>
<dbReference type="AlphaFoldDB" id="A0A9W4SFP1"/>
<gene>
    <name evidence="2" type="ORF">FWILDA_LOCUS2964</name>
</gene>
<accession>A0A9W4SFP1</accession>
<evidence type="ECO:0000313" key="2">
    <source>
        <dbReference type="EMBL" id="CAI2167222.1"/>
    </source>
</evidence>
<dbReference type="EMBL" id="CAMKVN010000370">
    <property type="protein sequence ID" value="CAI2167222.1"/>
    <property type="molecule type" value="Genomic_DNA"/>
</dbReference>
<dbReference type="OrthoDB" id="2402927at2759"/>
<name>A0A9W4SFP1_9GLOM</name>
<organism evidence="2 3">
    <name type="scientific">Funneliformis geosporum</name>
    <dbReference type="NCBI Taxonomy" id="1117311"/>
    <lineage>
        <taxon>Eukaryota</taxon>
        <taxon>Fungi</taxon>
        <taxon>Fungi incertae sedis</taxon>
        <taxon>Mucoromycota</taxon>
        <taxon>Glomeromycotina</taxon>
        <taxon>Glomeromycetes</taxon>
        <taxon>Glomerales</taxon>
        <taxon>Glomeraceae</taxon>
        <taxon>Funneliformis</taxon>
    </lineage>
</organism>
<sequence>MTAIQDINATSSSNSNQKQEIRERKNQDNHQHHQGSIDSSNNDLNPIIDKFPEIKPNVSSNKKEHPIQKTPSTFIRKFADTTNNFLKEINILDIPDTNEITEHTVTCRRVAILIEKSPAFRCHGKKMAKGLRDFGEIILIASRTLQNMHNKGSSIYKSFDEELESMMHRLDSNYIRQVDDDTQYFKDRLFVLRKKIKDYRQLVELAQNSVSRAEAVRHDTKSYIYGGLKEAEKYICDRNSAHSDGVDIAKKEFVMVDNILHHLHDTAVNLEKMNNFLKTYEDRLLDVSAGLDVIEYDKVTNEDLQYLKQTVENSKNYHYQFNKKQIPI</sequence>
<feature type="compositionally biased region" description="Polar residues" evidence="1">
    <location>
        <begin position="1"/>
        <end position="18"/>
    </location>
</feature>
<proteinExistence type="predicted"/>
<protein>
    <submittedName>
        <fullName evidence="2">14220_t:CDS:1</fullName>
    </submittedName>
</protein>
<comment type="caution">
    <text evidence="2">The sequence shown here is derived from an EMBL/GenBank/DDBJ whole genome shotgun (WGS) entry which is preliminary data.</text>
</comment>
<feature type="compositionally biased region" description="Polar residues" evidence="1">
    <location>
        <begin position="34"/>
        <end position="44"/>
    </location>
</feature>
<keyword evidence="3" id="KW-1185">Reference proteome</keyword>
<dbReference type="Proteomes" id="UP001153678">
    <property type="component" value="Unassembled WGS sequence"/>
</dbReference>
<feature type="compositionally biased region" description="Basic and acidic residues" evidence="1">
    <location>
        <begin position="19"/>
        <end position="31"/>
    </location>
</feature>
<feature type="region of interest" description="Disordered" evidence="1">
    <location>
        <begin position="1"/>
        <end position="67"/>
    </location>
</feature>
<reference evidence="2" key="1">
    <citation type="submission" date="2022-08" db="EMBL/GenBank/DDBJ databases">
        <authorList>
            <person name="Kallberg Y."/>
            <person name="Tangrot J."/>
            <person name="Rosling A."/>
        </authorList>
    </citation>
    <scope>NUCLEOTIDE SEQUENCE</scope>
    <source>
        <strain evidence="2">Wild A</strain>
    </source>
</reference>
<evidence type="ECO:0000256" key="1">
    <source>
        <dbReference type="SAM" id="MobiDB-lite"/>
    </source>
</evidence>